<reference evidence="1" key="2">
    <citation type="submission" date="2023-06" db="EMBL/GenBank/DDBJ databases">
        <authorList>
            <person name="Swenson N.G."/>
            <person name="Wegrzyn J.L."/>
            <person name="Mcevoy S.L."/>
        </authorList>
    </citation>
    <scope>NUCLEOTIDE SEQUENCE</scope>
    <source>
        <strain evidence="1">NS2018</strain>
        <tissue evidence="1">Leaf</tissue>
    </source>
</reference>
<sequence length="192" mass="21273">MMEMMGMARGWDSSVGGWNAGATSWDVRAGGWDVGATGWNVSTAGWDAYTVKVEEEASSVEVEGLRKKHVLDSRNECWKSVPEKDKLHTSWPKEVSEVMSSQVGMVEVYEGEACQGSRAKKTATGKVIGRHRLARKSRGVVLKKNTDKGKRKWCKRQVVRPRASVVQNGNLILEKRKGSDLAECVRVFESSS</sequence>
<protein>
    <submittedName>
        <fullName evidence="1">Uncharacterized protein</fullName>
    </submittedName>
</protein>
<dbReference type="AlphaFoldDB" id="A0AA39T5U7"/>
<accession>A0AA39T5U7</accession>
<evidence type="ECO:0000313" key="2">
    <source>
        <dbReference type="Proteomes" id="UP001168877"/>
    </source>
</evidence>
<organism evidence="1 2">
    <name type="scientific">Acer saccharum</name>
    <name type="common">Sugar maple</name>
    <dbReference type="NCBI Taxonomy" id="4024"/>
    <lineage>
        <taxon>Eukaryota</taxon>
        <taxon>Viridiplantae</taxon>
        <taxon>Streptophyta</taxon>
        <taxon>Embryophyta</taxon>
        <taxon>Tracheophyta</taxon>
        <taxon>Spermatophyta</taxon>
        <taxon>Magnoliopsida</taxon>
        <taxon>eudicotyledons</taxon>
        <taxon>Gunneridae</taxon>
        <taxon>Pentapetalae</taxon>
        <taxon>rosids</taxon>
        <taxon>malvids</taxon>
        <taxon>Sapindales</taxon>
        <taxon>Sapindaceae</taxon>
        <taxon>Hippocastanoideae</taxon>
        <taxon>Acereae</taxon>
        <taxon>Acer</taxon>
    </lineage>
</organism>
<comment type="caution">
    <text evidence="1">The sequence shown here is derived from an EMBL/GenBank/DDBJ whole genome shotgun (WGS) entry which is preliminary data.</text>
</comment>
<name>A0AA39T5U7_ACESA</name>
<gene>
    <name evidence="1" type="ORF">LWI29_024447</name>
</gene>
<dbReference type="Proteomes" id="UP001168877">
    <property type="component" value="Unassembled WGS sequence"/>
</dbReference>
<evidence type="ECO:0000313" key="1">
    <source>
        <dbReference type="EMBL" id="KAK0601460.1"/>
    </source>
</evidence>
<dbReference type="EMBL" id="JAUESC010000003">
    <property type="protein sequence ID" value="KAK0601460.1"/>
    <property type="molecule type" value="Genomic_DNA"/>
</dbReference>
<keyword evidence="2" id="KW-1185">Reference proteome</keyword>
<reference evidence="1" key="1">
    <citation type="journal article" date="2022" name="Plant J.">
        <title>Strategies of tolerance reflected in two North American maple genomes.</title>
        <authorList>
            <person name="McEvoy S.L."/>
            <person name="Sezen U.U."/>
            <person name="Trouern-Trend A."/>
            <person name="McMahon S.M."/>
            <person name="Schaberg P.G."/>
            <person name="Yang J."/>
            <person name="Wegrzyn J.L."/>
            <person name="Swenson N.G."/>
        </authorList>
    </citation>
    <scope>NUCLEOTIDE SEQUENCE</scope>
    <source>
        <strain evidence="1">NS2018</strain>
    </source>
</reference>
<proteinExistence type="predicted"/>